<organism evidence="2 3">
    <name type="scientific">Ataeniobius toweri</name>
    <dbReference type="NCBI Taxonomy" id="208326"/>
    <lineage>
        <taxon>Eukaryota</taxon>
        <taxon>Metazoa</taxon>
        <taxon>Chordata</taxon>
        <taxon>Craniata</taxon>
        <taxon>Vertebrata</taxon>
        <taxon>Euteleostomi</taxon>
        <taxon>Actinopterygii</taxon>
        <taxon>Neopterygii</taxon>
        <taxon>Teleostei</taxon>
        <taxon>Neoteleostei</taxon>
        <taxon>Acanthomorphata</taxon>
        <taxon>Ovalentaria</taxon>
        <taxon>Atherinomorphae</taxon>
        <taxon>Cyprinodontiformes</taxon>
        <taxon>Goodeidae</taxon>
        <taxon>Ataeniobius</taxon>
    </lineage>
</organism>
<keyword evidence="1" id="KW-0732">Signal</keyword>
<dbReference type="Proteomes" id="UP001345963">
    <property type="component" value="Unassembled WGS sequence"/>
</dbReference>
<name>A0ABU7BR95_9TELE</name>
<gene>
    <name evidence="2" type="ORF">ATANTOWER_018440</name>
</gene>
<feature type="chain" id="PRO_5047416763" evidence="1">
    <location>
        <begin position="22"/>
        <end position="99"/>
    </location>
</feature>
<sequence>MKKLMESALQMKLILIPFTQCENPSGCISCDGSPHALAAGTTQQHLEATGANWLSAALRHTLRVTSQLSQQQYQHEHQSLLFEEEIRFRMYFFIYIQLL</sequence>
<proteinExistence type="predicted"/>
<evidence type="ECO:0000313" key="3">
    <source>
        <dbReference type="Proteomes" id="UP001345963"/>
    </source>
</evidence>
<keyword evidence="3" id="KW-1185">Reference proteome</keyword>
<comment type="caution">
    <text evidence="2">The sequence shown here is derived from an EMBL/GenBank/DDBJ whole genome shotgun (WGS) entry which is preliminary data.</text>
</comment>
<dbReference type="EMBL" id="JAHUTI010062834">
    <property type="protein sequence ID" value="MED6252874.1"/>
    <property type="molecule type" value="Genomic_DNA"/>
</dbReference>
<evidence type="ECO:0000256" key="1">
    <source>
        <dbReference type="SAM" id="SignalP"/>
    </source>
</evidence>
<accession>A0ABU7BR95</accession>
<evidence type="ECO:0000313" key="2">
    <source>
        <dbReference type="EMBL" id="MED6252874.1"/>
    </source>
</evidence>
<protein>
    <submittedName>
        <fullName evidence="2">Uncharacterized protein</fullName>
    </submittedName>
</protein>
<feature type="signal peptide" evidence="1">
    <location>
        <begin position="1"/>
        <end position="21"/>
    </location>
</feature>
<reference evidence="2 3" key="1">
    <citation type="submission" date="2021-07" db="EMBL/GenBank/DDBJ databases">
        <authorList>
            <person name="Palmer J.M."/>
        </authorList>
    </citation>
    <scope>NUCLEOTIDE SEQUENCE [LARGE SCALE GENOMIC DNA]</scope>
    <source>
        <strain evidence="2 3">AT_MEX2019</strain>
        <tissue evidence="2">Muscle</tissue>
    </source>
</reference>